<reference evidence="15 16" key="1">
    <citation type="submission" date="2022-03" db="EMBL/GenBank/DDBJ databases">
        <title>Pseudonocardia alaer sp. nov., a novel actinomycete isolated from reed forest soil.</title>
        <authorList>
            <person name="Wang L."/>
        </authorList>
    </citation>
    <scope>NUCLEOTIDE SEQUENCE [LARGE SCALE GENOMIC DNA]</scope>
    <source>
        <strain evidence="15 16">Y-16303</strain>
    </source>
</reference>
<evidence type="ECO:0000256" key="8">
    <source>
        <dbReference type="ARBA" id="ARBA00022989"/>
    </source>
</evidence>
<feature type="domain" description="ABC transmembrane type-1" evidence="14">
    <location>
        <begin position="107"/>
        <end position="297"/>
    </location>
</feature>
<dbReference type="PANTHER" id="PTHR43386">
    <property type="entry name" value="OLIGOPEPTIDE TRANSPORT SYSTEM PERMEASE PROTEIN APPC"/>
    <property type="match status" value="1"/>
</dbReference>
<feature type="transmembrane region" description="Helical" evidence="12">
    <location>
        <begin position="113"/>
        <end position="135"/>
    </location>
</feature>
<feature type="transmembrane region" description="Helical" evidence="12">
    <location>
        <begin position="46"/>
        <end position="68"/>
    </location>
</feature>
<evidence type="ECO:0000256" key="6">
    <source>
        <dbReference type="ARBA" id="ARBA00022856"/>
    </source>
</evidence>
<comment type="similarity">
    <text evidence="10">Belongs to the binding-protein-dependent transport system permease family. OppBC subfamily.</text>
</comment>
<comment type="subcellular location">
    <subcellularLocation>
        <location evidence="1">Cell inner membrane</location>
        <topology evidence="1">Multi-pass membrane protein</topology>
    </subcellularLocation>
    <subcellularLocation>
        <location evidence="12">Cell membrane</location>
        <topology evidence="12">Multi-pass membrane protein</topology>
    </subcellularLocation>
</comment>
<dbReference type="Proteomes" id="UP001299970">
    <property type="component" value="Unassembled WGS sequence"/>
</dbReference>
<dbReference type="EMBL" id="JAKXMK010000003">
    <property type="protein sequence ID" value="MCH6164916.1"/>
    <property type="molecule type" value="Genomic_DNA"/>
</dbReference>
<accession>A0ABS9T9D6</accession>
<comment type="caution">
    <text evidence="15">The sequence shown here is derived from an EMBL/GenBank/DDBJ whole genome shotgun (WGS) entry which is preliminary data.</text>
</comment>
<keyword evidence="3" id="KW-1003">Cell membrane</keyword>
<evidence type="ECO:0000256" key="12">
    <source>
        <dbReference type="RuleBase" id="RU363032"/>
    </source>
</evidence>
<dbReference type="InterPro" id="IPR025966">
    <property type="entry name" value="OppC_N"/>
</dbReference>
<evidence type="ECO:0000256" key="3">
    <source>
        <dbReference type="ARBA" id="ARBA00022475"/>
    </source>
</evidence>
<keyword evidence="5 12" id="KW-0812">Transmembrane</keyword>
<evidence type="ECO:0000256" key="11">
    <source>
        <dbReference type="ARBA" id="ARBA00072251"/>
    </source>
</evidence>
<gene>
    <name evidence="15" type="ORF">MMF94_04405</name>
</gene>
<evidence type="ECO:0000256" key="2">
    <source>
        <dbReference type="ARBA" id="ARBA00022448"/>
    </source>
</evidence>
<dbReference type="Pfam" id="PF12911">
    <property type="entry name" value="OppC_N"/>
    <property type="match status" value="1"/>
</dbReference>
<dbReference type="CDD" id="cd06261">
    <property type="entry name" value="TM_PBP2"/>
    <property type="match status" value="1"/>
</dbReference>
<sequence>MTTTDVSDGATHVPASGGAPVDLPVGEPEGVTRGRLVIRRFLRNRLALGGLLALALLYAVSLSSPLFAPWHYDQYDYTAFLQPPSPSHWFGTTQIGEDVFAQTMRGLQRSLTIGLLTAAISIIIASLVGASAGYFGGWVDRGLMWIVDLLLVLPSFLIIAVISPALRGSSWILFVLLLAVFAWMITARILRGMTMTLREREFVKAARFMGAPSGRIIRRHILPNMASLIIIDVTITVGATILLETGLSFFGFGVQPPDVSLGTLIRDGSTSSLTTPWLFMFSGGLLVVSVLAVNFIGDGLRDALDPQSRGGRRRRAKTKKATV</sequence>
<evidence type="ECO:0000256" key="9">
    <source>
        <dbReference type="ARBA" id="ARBA00023136"/>
    </source>
</evidence>
<proteinExistence type="inferred from homology"/>
<dbReference type="PROSITE" id="PS50928">
    <property type="entry name" value="ABC_TM1"/>
    <property type="match status" value="1"/>
</dbReference>
<keyword evidence="16" id="KW-1185">Reference proteome</keyword>
<dbReference type="InterPro" id="IPR050366">
    <property type="entry name" value="BP-dependent_transpt_permease"/>
</dbReference>
<keyword evidence="8 12" id="KW-1133">Transmembrane helix</keyword>
<evidence type="ECO:0000256" key="4">
    <source>
        <dbReference type="ARBA" id="ARBA00022519"/>
    </source>
</evidence>
<evidence type="ECO:0000256" key="13">
    <source>
        <dbReference type="SAM" id="MobiDB-lite"/>
    </source>
</evidence>
<dbReference type="InterPro" id="IPR000515">
    <property type="entry name" value="MetI-like"/>
</dbReference>
<name>A0ABS9T9D6_9PSEU</name>
<dbReference type="InterPro" id="IPR035906">
    <property type="entry name" value="MetI-like_sf"/>
</dbReference>
<keyword evidence="2 12" id="KW-0813">Transport</keyword>
<feature type="transmembrane region" description="Helical" evidence="12">
    <location>
        <begin position="225"/>
        <end position="243"/>
    </location>
</feature>
<organism evidence="15 16">
    <name type="scientific">Pseudonocardia alaniniphila</name>
    <dbReference type="NCBI Taxonomy" id="75291"/>
    <lineage>
        <taxon>Bacteria</taxon>
        <taxon>Bacillati</taxon>
        <taxon>Actinomycetota</taxon>
        <taxon>Actinomycetes</taxon>
        <taxon>Pseudonocardiales</taxon>
        <taxon>Pseudonocardiaceae</taxon>
        <taxon>Pseudonocardia</taxon>
    </lineage>
</organism>
<dbReference type="Gene3D" id="1.10.3720.10">
    <property type="entry name" value="MetI-like"/>
    <property type="match status" value="1"/>
</dbReference>
<evidence type="ECO:0000259" key="14">
    <source>
        <dbReference type="PROSITE" id="PS50928"/>
    </source>
</evidence>
<keyword evidence="7" id="KW-0653">Protein transport</keyword>
<evidence type="ECO:0000313" key="15">
    <source>
        <dbReference type="EMBL" id="MCH6164916.1"/>
    </source>
</evidence>
<dbReference type="PANTHER" id="PTHR43386:SF2">
    <property type="entry name" value="OLIGOPEPTIDE TRANSPORT SYSTEM PERMEASE PROTEIN OPPC"/>
    <property type="match status" value="1"/>
</dbReference>
<dbReference type="Pfam" id="PF00528">
    <property type="entry name" value="BPD_transp_1"/>
    <property type="match status" value="1"/>
</dbReference>
<evidence type="ECO:0000313" key="16">
    <source>
        <dbReference type="Proteomes" id="UP001299970"/>
    </source>
</evidence>
<feature type="region of interest" description="Disordered" evidence="13">
    <location>
        <begin position="1"/>
        <end position="26"/>
    </location>
</feature>
<evidence type="ECO:0000256" key="1">
    <source>
        <dbReference type="ARBA" id="ARBA00004429"/>
    </source>
</evidence>
<evidence type="ECO:0000256" key="7">
    <source>
        <dbReference type="ARBA" id="ARBA00022927"/>
    </source>
</evidence>
<protein>
    <recommendedName>
        <fullName evidence="11">Oligopeptide transport system permease protein OppC</fullName>
    </recommendedName>
</protein>
<keyword evidence="9 12" id="KW-0472">Membrane</keyword>
<evidence type="ECO:0000256" key="5">
    <source>
        <dbReference type="ARBA" id="ARBA00022692"/>
    </source>
</evidence>
<feature type="transmembrane region" description="Helical" evidence="12">
    <location>
        <begin position="277"/>
        <end position="297"/>
    </location>
</feature>
<dbReference type="SUPFAM" id="SSF161098">
    <property type="entry name" value="MetI-like"/>
    <property type="match status" value="1"/>
</dbReference>
<keyword evidence="6" id="KW-0571">Peptide transport</keyword>
<feature type="transmembrane region" description="Helical" evidence="12">
    <location>
        <begin position="142"/>
        <end position="165"/>
    </location>
</feature>
<feature type="transmembrane region" description="Helical" evidence="12">
    <location>
        <begin position="171"/>
        <end position="190"/>
    </location>
</feature>
<dbReference type="RefSeq" id="WP_241034933.1">
    <property type="nucleotide sequence ID" value="NZ_BAAAJF010000009.1"/>
</dbReference>
<keyword evidence="4" id="KW-0997">Cell inner membrane</keyword>
<evidence type="ECO:0000256" key="10">
    <source>
        <dbReference type="ARBA" id="ARBA00024202"/>
    </source>
</evidence>